<protein>
    <recommendedName>
        <fullName evidence="11">Arginine--tRNA ligase</fullName>
        <ecNumber evidence="11">6.1.1.19</ecNumber>
    </recommendedName>
    <alternativeName>
        <fullName evidence="11">Arginyl-tRNA synthetase</fullName>
        <shortName evidence="11">ArgRS</shortName>
    </alternativeName>
</protein>
<dbReference type="SUPFAM" id="SSF55190">
    <property type="entry name" value="Arginyl-tRNA synthetase (ArgRS), N-terminal 'additional' domain"/>
    <property type="match status" value="1"/>
</dbReference>
<feature type="domain" description="DALR anticodon binding" evidence="13">
    <location>
        <begin position="437"/>
        <end position="556"/>
    </location>
</feature>
<evidence type="ECO:0000259" key="13">
    <source>
        <dbReference type="SMART" id="SM00836"/>
    </source>
</evidence>
<dbReference type="Pfam" id="PF03485">
    <property type="entry name" value="Arg_tRNA_synt_N"/>
    <property type="match status" value="1"/>
</dbReference>
<proteinExistence type="inferred from homology"/>
<dbReference type="GO" id="GO:0004814">
    <property type="term" value="F:arginine-tRNA ligase activity"/>
    <property type="evidence" value="ECO:0007669"/>
    <property type="project" value="UniProtKB-UniRule"/>
</dbReference>
<evidence type="ECO:0000256" key="8">
    <source>
        <dbReference type="ARBA" id="ARBA00022917"/>
    </source>
</evidence>
<comment type="caution">
    <text evidence="15">The sequence shown here is derived from an EMBL/GenBank/DDBJ whole genome shotgun (WGS) entry which is preliminary data.</text>
</comment>
<dbReference type="Proteomes" id="UP000628775">
    <property type="component" value="Unassembled WGS sequence"/>
</dbReference>
<evidence type="ECO:0000256" key="11">
    <source>
        <dbReference type="HAMAP-Rule" id="MF_00123"/>
    </source>
</evidence>
<dbReference type="AlphaFoldDB" id="A0A8J2YBR4"/>
<keyword evidence="7 11" id="KW-0067">ATP-binding</keyword>
<organism evidence="15 16">
    <name type="scientific">Pullulanibacillus camelliae</name>
    <dbReference type="NCBI Taxonomy" id="1707096"/>
    <lineage>
        <taxon>Bacteria</taxon>
        <taxon>Bacillati</taxon>
        <taxon>Bacillota</taxon>
        <taxon>Bacilli</taxon>
        <taxon>Bacillales</taxon>
        <taxon>Sporolactobacillaceae</taxon>
        <taxon>Pullulanibacillus</taxon>
    </lineage>
</organism>
<dbReference type="InterPro" id="IPR035684">
    <property type="entry name" value="ArgRS_core"/>
</dbReference>
<keyword evidence="4 11" id="KW-0963">Cytoplasm</keyword>
<keyword evidence="6 11" id="KW-0547">Nucleotide-binding</keyword>
<keyword evidence="9 11" id="KW-0030">Aminoacyl-tRNA synthetase</keyword>
<keyword evidence="5 11" id="KW-0436">Ligase</keyword>
<dbReference type="InterPro" id="IPR001412">
    <property type="entry name" value="aa-tRNA-synth_I_CS"/>
</dbReference>
<evidence type="ECO:0000256" key="3">
    <source>
        <dbReference type="ARBA" id="ARBA00011245"/>
    </source>
</evidence>
<dbReference type="Gene3D" id="3.40.50.620">
    <property type="entry name" value="HUPs"/>
    <property type="match status" value="1"/>
</dbReference>
<keyword evidence="16" id="KW-1185">Reference proteome</keyword>
<dbReference type="Gene3D" id="3.30.1360.70">
    <property type="entry name" value="Arginyl tRNA synthetase N-terminal domain"/>
    <property type="match status" value="1"/>
</dbReference>
<dbReference type="SMART" id="SM00836">
    <property type="entry name" value="DALR_1"/>
    <property type="match status" value="1"/>
</dbReference>
<dbReference type="SUPFAM" id="SSF47323">
    <property type="entry name" value="Anticodon-binding domain of a subclass of class I aminoacyl-tRNA synthetases"/>
    <property type="match status" value="1"/>
</dbReference>
<dbReference type="InterPro" id="IPR036695">
    <property type="entry name" value="Arg-tRNA-synth_N_sf"/>
</dbReference>
<comment type="catalytic activity">
    <reaction evidence="10 11">
        <text>tRNA(Arg) + L-arginine + ATP = L-arginyl-tRNA(Arg) + AMP + diphosphate</text>
        <dbReference type="Rhea" id="RHEA:20301"/>
        <dbReference type="Rhea" id="RHEA-COMP:9658"/>
        <dbReference type="Rhea" id="RHEA-COMP:9673"/>
        <dbReference type="ChEBI" id="CHEBI:30616"/>
        <dbReference type="ChEBI" id="CHEBI:32682"/>
        <dbReference type="ChEBI" id="CHEBI:33019"/>
        <dbReference type="ChEBI" id="CHEBI:78442"/>
        <dbReference type="ChEBI" id="CHEBI:78513"/>
        <dbReference type="ChEBI" id="CHEBI:456215"/>
        <dbReference type="EC" id="6.1.1.19"/>
    </reaction>
</comment>
<evidence type="ECO:0000256" key="6">
    <source>
        <dbReference type="ARBA" id="ARBA00022741"/>
    </source>
</evidence>
<evidence type="ECO:0000256" key="5">
    <source>
        <dbReference type="ARBA" id="ARBA00022598"/>
    </source>
</evidence>
<keyword evidence="8 11" id="KW-0648">Protein biosynthesis</keyword>
<evidence type="ECO:0000256" key="12">
    <source>
        <dbReference type="RuleBase" id="RU363038"/>
    </source>
</evidence>
<dbReference type="FunFam" id="3.30.1360.70:FF:000003">
    <property type="entry name" value="Arginine--tRNA ligase"/>
    <property type="match status" value="1"/>
</dbReference>
<dbReference type="PRINTS" id="PR01038">
    <property type="entry name" value="TRNASYNTHARG"/>
</dbReference>
<evidence type="ECO:0000259" key="14">
    <source>
        <dbReference type="SMART" id="SM01016"/>
    </source>
</evidence>
<evidence type="ECO:0000256" key="10">
    <source>
        <dbReference type="ARBA" id="ARBA00049339"/>
    </source>
</evidence>
<evidence type="ECO:0000256" key="1">
    <source>
        <dbReference type="ARBA" id="ARBA00004496"/>
    </source>
</evidence>
<dbReference type="SMART" id="SM01016">
    <property type="entry name" value="Arg_tRNA_synt_N"/>
    <property type="match status" value="1"/>
</dbReference>
<evidence type="ECO:0000313" key="15">
    <source>
        <dbReference type="EMBL" id="GGE28702.1"/>
    </source>
</evidence>
<dbReference type="EC" id="6.1.1.19" evidence="11"/>
<accession>A0A8J2YBR4</accession>
<sequence>MTIVEKVKQQLKEEIKQAVVQSGLAQEHELTDILLEVPKDKSHGDYATNVAMKLAKIAKKAPRQIAETIVESIDREKAQIQSIDIAGPGFINFFLDKSYLTALIPEILHSQEAYGKSNAGNGETRQIEFVSANPTGSLHLGHARGAAVGDVLVKVMNKAGYKVSGEYYINDAGNQIDNLARSIEARYFQALGKDGELPEDGYHGKDIIALGQQLANEHGDRLIEMDEVERIGFLRRFGVDHLIKGIRRDLKDFRVEFDEWFSETSLYQSGEITETLEKLKAGGHTYEADGALWLRSTDFGDDKDRVLIKSDGSFTYLTPDIAYHRNKLERGFQKVINVWGADHHGYIPRMRAAFSALGYDPERLEVVIIQLVSLFKDGEKVKMSKRTGKAVTLRELMEEVGTDAMRYFFAMRSSDSHLDFDIDLALSRSNENPVYYVQYAHARICSMLKKADHYLRDEFSGYAFTHLQSEKEIDLLKKLGEFPEAIVEAANRLAPQRITNYVFELAATLHSFYNAEKVIDPYDEEKTVERVALMKAVKITLKNALELLGVNAPESM</sequence>
<dbReference type="PANTHER" id="PTHR11956">
    <property type="entry name" value="ARGINYL-TRNA SYNTHETASE"/>
    <property type="match status" value="1"/>
</dbReference>
<dbReference type="SUPFAM" id="SSF52374">
    <property type="entry name" value="Nucleotidylyl transferase"/>
    <property type="match status" value="1"/>
</dbReference>
<evidence type="ECO:0000256" key="9">
    <source>
        <dbReference type="ARBA" id="ARBA00023146"/>
    </source>
</evidence>
<dbReference type="InterPro" id="IPR005148">
    <property type="entry name" value="Arg-tRNA-synth_N"/>
</dbReference>
<dbReference type="PANTHER" id="PTHR11956:SF5">
    <property type="entry name" value="ARGININE--TRNA LIGASE, CYTOPLASMIC"/>
    <property type="match status" value="1"/>
</dbReference>
<dbReference type="Pfam" id="PF00750">
    <property type="entry name" value="tRNA-synt_1d"/>
    <property type="match status" value="1"/>
</dbReference>
<dbReference type="InterPro" id="IPR009080">
    <property type="entry name" value="tRNAsynth_Ia_anticodon-bd"/>
</dbReference>
<dbReference type="NCBIfam" id="TIGR00456">
    <property type="entry name" value="argS"/>
    <property type="match status" value="1"/>
</dbReference>
<evidence type="ECO:0000256" key="7">
    <source>
        <dbReference type="ARBA" id="ARBA00022840"/>
    </source>
</evidence>
<dbReference type="InterPro" id="IPR008909">
    <property type="entry name" value="DALR_anticod-bd"/>
</dbReference>
<gene>
    <name evidence="11 15" type="primary">argS</name>
    <name evidence="15" type="ORF">GCM10011391_04090</name>
</gene>
<evidence type="ECO:0000256" key="2">
    <source>
        <dbReference type="ARBA" id="ARBA00005594"/>
    </source>
</evidence>
<dbReference type="GO" id="GO:0005737">
    <property type="term" value="C:cytoplasm"/>
    <property type="evidence" value="ECO:0007669"/>
    <property type="project" value="UniProtKB-SubCell"/>
</dbReference>
<feature type="domain" description="Arginyl tRNA synthetase N-terminal" evidence="14">
    <location>
        <begin position="5"/>
        <end position="95"/>
    </location>
</feature>
<dbReference type="FunFam" id="3.40.50.620:FF:000062">
    <property type="entry name" value="Arginine--tRNA ligase"/>
    <property type="match status" value="1"/>
</dbReference>
<evidence type="ECO:0000313" key="16">
    <source>
        <dbReference type="Proteomes" id="UP000628775"/>
    </source>
</evidence>
<name>A0A8J2YBR4_9BACL</name>
<dbReference type="HAMAP" id="MF_00123">
    <property type="entry name" value="Arg_tRNA_synth"/>
    <property type="match status" value="1"/>
</dbReference>
<dbReference type="GO" id="GO:0006420">
    <property type="term" value="P:arginyl-tRNA aminoacylation"/>
    <property type="evidence" value="ECO:0007669"/>
    <property type="project" value="UniProtKB-UniRule"/>
</dbReference>
<evidence type="ECO:0000256" key="4">
    <source>
        <dbReference type="ARBA" id="ARBA00022490"/>
    </source>
</evidence>
<feature type="short sequence motif" description="'HIGH' region" evidence="11">
    <location>
        <begin position="132"/>
        <end position="142"/>
    </location>
</feature>
<dbReference type="PROSITE" id="PS00178">
    <property type="entry name" value="AA_TRNA_LIGASE_I"/>
    <property type="match status" value="1"/>
</dbReference>
<comment type="subunit">
    <text evidence="3 11">Monomer.</text>
</comment>
<dbReference type="Gene3D" id="1.10.730.10">
    <property type="entry name" value="Isoleucyl-tRNA Synthetase, Domain 1"/>
    <property type="match status" value="1"/>
</dbReference>
<dbReference type="Pfam" id="PF05746">
    <property type="entry name" value="DALR_1"/>
    <property type="match status" value="1"/>
</dbReference>
<dbReference type="RefSeq" id="WP_188688329.1">
    <property type="nucleotide sequence ID" value="NZ_BMIR01000001.1"/>
</dbReference>
<reference evidence="15" key="1">
    <citation type="journal article" date="2014" name="Int. J. Syst. Evol. Microbiol.">
        <title>Complete genome sequence of Corynebacterium casei LMG S-19264T (=DSM 44701T), isolated from a smear-ripened cheese.</title>
        <authorList>
            <consortium name="US DOE Joint Genome Institute (JGI-PGF)"/>
            <person name="Walter F."/>
            <person name="Albersmeier A."/>
            <person name="Kalinowski J."/>
            <person name="Ruckert C."/>
        </authorList>
    </citation>
    <scope>NUCLEOTIDE SEQUENCE</scope>
    <source>
        <strain evidence="15">CGMCC 1.15371</strain>
    </source>
</reference>
<comment type="subcellular location">
    <subcellularLocation>
        <location evidence="1 11">Cytoplasm</location>
    </subcellularLocation>
</comment>
<dbReference type="EMBL" id="BMIR01000001">
    <property type="protein sequence ID" value="GGE28702.1"/>
    <property type="molecule type" value="Genomic_DNA"/>
</dbReference>
<dbReference type="InterPro" id="IPR014729">
    <property type="entry name" value="Rossmann-like_a/b/a_fold"/>
</dbReference>
<dbReference type="FunFam" id="1.10.730.10:FF:000008">
    <property type="entry name" value="Arginine--tRNA ligase"/>
    <property type="match status" value="1"/>
</dbReference>
<comment type="similarity">
    <text evidence="2 11 12">Belongs to the class-I aminoacyl-tRNA synthetase family.</text>
</comment>
<dbReference type="GO" id="GO:0005524">
    <property type="term" value="F:ATP binding"/>
    <property type="evidence" value="ECO:0007669"/>
    <property type="project" value="UniProtKB-UniRule"/>
</dbReference>
<dbReference type="InterPro" id="IPR001278">
    <property type="entry name" value="Arg-tRNA-ligase"/>
</dbReference>
<dbReference type="CDD" id="cd00671">
    <property type="entry name" value="ArgRS_core"/>
    <property type="match status" value="1"/>
</dbReference>
<reference evidence="15" key="2">
    <citation type="submission" date="2020-09" db="EMBL/GenBank/DDBJ databases">
        <authorList>
            <person name="Sun Q."/>
            <person name="Zhou Y."/>
        </authorList>
    </citation>
    <scope>NUCLEOTIDE SEQUENCE</scope>
    <source>
        <strain evidence="15">CGMCC 1.15371</strain>
    </source>
</reference>